<dbReference type="PROSITE" id="PS50004">
    <property type="entry name" value="C2"/>
    <property type="match status" value="1"/>
</dbReference>
<feature type="domain" description="HECT" evidence="14">
    <location>
        <begin position="415"/>
        <end position="749"/>
    </location>
</feature>
<dbReference type="PANTHER" id="PTHR11254">
    <property type="entry name" value="HECT DOMAIN UBIQUITIN-PROTEIN LIGASE"/>
    <property type="match status" value="1"/>
</dbReference>
<dbReference type="Gene3D" id="3.30.2160.10">
    <property type="entry name" value="Hect, E3 ligase catalytic domain"/>
    <property type="match status" value="1"/>
</dbReference>
<comment type="pathway">
    <text evidence="3 8">Protein modification; protein ubiquitination.</text>
</comment>
<dbReference type="GO" id="GO:0061630">
    <property type="term" value="F:ubiquitin protein ligase activity"/>
    <property type="evidence" value="ECO:0007669"/>
    <property type="project" value="UniProtKB-EC"/>
</dbReference>
<dbReference type="EMBL" id="CP092620">
    <property type="protein sequence ID" value="UMM10780.1"/>
    <property type="molecule type" value="Genomic_DNA"/>
</dbReference>
<dbReference type="InterPro" id="IPR050409">
    <property type="entry name" value="E3_ubiq-protein_ligase"/>
</dbReference>
<evidence type="ECO:0000259" key="12">
    <source>
        <dbReference type="PROSITE" id="PS50004"/>
    </source>
</evidence>
<dbReference type="SMART" id="SM00239">
    <property type="entry name" value="C2"/>
    <property type="match status" value="1"/>
</dbReference>
<dbReference type="EC" id="2.3.2.26" evidence="8"/>
<accession>A0AAE9J1S7</accession>
<keyword evidence="4" id="KW-0963">Cytoplasm</keyword>
<evidence type="ECO:0000256" key="9">
    <source>
        <dbReference type="PIRSR" id="PIRSR001569-1"/>
    </source>
</evidence>
<dbReference type="InterPro" id="IPR000569">
    <property type="entry name" value="HECT_dom"/>
</dbReference>
<feature type="compositionally biased region" description="Low complexity" evidence="11">
    <location>
        <begin position="150"/>
        <end position="170"/>
    </location>
</feature>
<dbReference type="Pfam" id="PF00397">
    <property type="entry name" value="WW"/>
    <property type="match status" value="3"/>
</dbReference>
<dbReference type="InterPro" id="IPR035983">
    <property type="entry name" value="Hect_E3_ubiquitin_ligase"/>
</dbReference>
<dbReference type="SMART" id="SM00456">
    <property type="entry name" value="WW"/>
    <property type="match status" value="3"/>
</dbReference>
<dbReference type="Gene3D" id="3.90.1750.10">
    <property type="entry name" value="Hect, E3 ligase catalytic domains"/>
    <property type="match status" value="1"/>
</dbReference>
<comment type="catalytic activity">
    <reaction evidence="1 8">
        <text>S-ubiquitinyl-[E2 ubiquitin-conjugating enzyme]-L-cysteine + [acceptor protein]-L-lysine = [E2 ubiquitin-conjugating enzyme]-L-cysteine + N(6)-ubiquitinyl-[acceptor protein]-L-lysine.</text>
        <dbReference type="EC" id="2.3.2.26"/>
    </reaction>
</comment>
<feature type="domain" description="WW" evidence="13">
    <location>
        <begin position="274"/>
        <end position="307"/>
    </location>
</feature>
<comment type="subcellular location">
    <subcellularLocation>
        <location evidence="2">Cytoplasm</location>
    </subcellularLocation>
</comment>
<dbReference type="CDD" id="cd00078">
    <property type="entry name" value="HECTc"/>
    <property type="match status" value="1"/>
</dbReference>
<dbReference type="FunFam" id="3.30.2410.10:FF:000001">
    <property type="entry name" value="E3 ubiquitin-protein ligase NEDD4-like"/>
    <property type="match status" value="1"/>
</dbReference>
<evidence type="ECO:0000313" key="16">
    <source>
        <dbReference type="Proteomes" id="UP000829354"/>
    </source>
</evidence>
<evidence type="ECO:0000256" key="5">
    <source>
        <dbReference type="ARBA" id="ARBA00022679"/>
    </source>
</evidence>
<evidence type="ECO:0000256" key="10">
    <source>
        <dbReference type="PROSITE-ProRule" id="PRU00104"/>
    </source>
</evidence>
<sequence length="750" mass="86232">MVVQTVIHGYPPNTDNDTQLIRVRLLRGQKIGRRDLFGVCSPYCLVRLENSNGDVVDEVQVETKRKTRHPVWNSVFTFRVTRSCQLKLLVYDENRLRKDSLIGFVSRSMDDNRISTQAPNPEEYPLATSSTSSKGKSIGSLLLTFHFVPSSSDNSPADSTSDLQQQQTTSHGMPQGWEEREDGNGRTVYINHALRTTQFTPPESIPDGNTDAITEQSVIEETRRRRDNYEHRSQVTDEPSDTAVVSNELTAIDDAMRANFERGGGHDEEEEDDLRLPDGWDMQVAPNGRTFFIDHRTKTTTWTDPRTGIAARLPVRGKTDDEIGALPPGWEQRVHVDGRVFFIDHNRRRTQWEDPRFENENIAGPAVPYSRDYKRKVEYLRSRLPKPNSNSGKCDMVVHRDTLFEDSYRHIMDKKDYDLRNKLWIEFFGETGLDYGGVTREWFFLLSHQIFNPYYGLFEYSATDNYTLQINPHSEACNPEHLSYFHFIGRIIGMAIYHGKLLDAFFIRPFYKMMLGKKITLFDMESVDNAYYNSLIYVKDNDPADLELTFSLDDSIFGETQNVELIPGGANVAVTEENKEEYIEAVISWRFVNRIEKQMNQILKGVQEVVPSNLLRLFDANELELLMCGLQKIDVKDWKANTIYKGGYGPSSQVVHNFWKCILSFDNEMRARVLQFVSGTSRVPMNGFRELYGSNGLQKFTIERWGSADMLPRAHTCFNRLDLPPYTTFKELKSKLLTAIENSEIFSGVD</sequence>
<evidence type="ECO:0000256" key="2">
    <source>
        <dbReference type="ARBA" id="ARBA00004496"/>
    </source>
</evidence>
<keyword evidence="5 8" id="KW-0808">Transferase</keyword>
<dbReference type="GO" id="GO:0005737">
    <property type="term" value="C:cytoplasm"/>
    <property type="evidence" value="ECO:0007669"/>
    <property type="project" value="UniProtKB-SubCell"/>
</dbReference>
<dbReference type="SUPFAM" id="SSF56204">
    <property type="entry name" value="Hect, E3 ligase catalytic domain"/>
    <property type="match status" value="1"/>
</dbReference>
<evidence type="ECO:0000256" key="6">
    <source>
        <dbReference type="ARBA" id="ARBA00022737"/>
    </source>
</evidence>
<dbReference type="Pfam" id="PF00632">
    <property type="entry name" value="HECT"/>
    <property type="match status" value="1"/>
</dbReference>
<feature type="active site" description="Glycyl thioester intermediate" evidence="9 10">
    <location>
        <position position="717"/>
    </location>
</feature>
<feature type="domain" description="WW" evidence="13">
    <location>
        <begin position="171"/>
        <end position="204"/>
    </location>
</feature>
<dbReference type="Gene3D" id="2.20.70.10">
    <property type="match status" value="2"/>
</dbReference>
<dbReference type="GO" id="GO:0045879">
    <property type="term" value="P:negative regulation of smoothened signaling pathway"/>
    <property type="evidence" value="ECO:0007669"/>
    <property type="project" value="UniProtKB-ARBA"/>
</dbReference>
<dbReference type="FunFam" id="2.20.70.10:FF:000037">
    <property type="entry name" value="E3 ubiquitin-protein ligase nedd-4"/>
    <property type="match status" value="1"/>
</dbReference>
<dbReference type="PROSITE" id="PS50020">
    <property type="entry name" value="WW_DOMAIN_2"/>
    <property type="match status" value="3"/>
</dbReference>
<dbReference type="FunFam" id="2.20.70.10:FF:000017">
    <property type="entry name" value="E3 ubiquitin-protein ligase"/>
    <property type="match status" value="1"/>
</dbReference>
<feature type="domain" description="C2" evidence="12">
    <location>
        <begin position="2"/>
        <end position="124"/>
    </location>
</feature>
<dbReference type="FunFam" id="3.30.2160.10:FF:000001">
    <property type="entry name" value="E3 ubiquitin-protein ligase NEDD4-like"/>
    <property type="match status" value="1"/>
</dbReference>
<name>A0AAE9J1S7_CAEBR</name>
<dbReference type="GO" id="GO:0048260">
    <property type="term" value="P:positive regulation of receptor-mediated endocytosis"/>
    <property type="evidence" value="ECO:0007669"/>
    <property type="project" value="UniProtKB-ARBA"/>
</dbReference>
<dbReference type="PROSITE" id="PS50237">
    <property type="entry name" value="HECT"/>
    <property type="match status" value="1"/>
</dbReference>
<dbReference type="Proteomes" id="UP000829354">
    <property type="component" value="Chromosome I"/>
</dbReference>
<dbReference type="AlphaFoldDB" id="A0AAE9J1S7"/>
<evidence type="ECO:0000256" key="8">
    <source>
        <dbReference type="PIRNR" id="PIRNR001569"/>
    </source>
</evidence>
<dbReference type="PIRSF" id="PIRSF001569">
    <property type="entry name" value="E3_ub_ligase_SMURF1"/>
    <property type="match status" value="1"/>
</dbReference>
<reference evidence="15 16" key="1">
    <citation type="submission" date="2022-04" db="EMBL/GenBank/DDBJ databases">
        <title>Chromosome-level reference genomes for two strains of Caenorhabditis briggsae: an improved platform for comparative genomics.</title>
        <authorList>
            <person name="Stevens L."/>
            <person name="Andersen E."/>
        </authorList>
    </citation>
    <scope>NUCLEOTIDE SEQUENCE [LARGE SCALE GENOMIC DNA]</scope>
    <source>
        <strain evidence="15">VX34</strain>
        <tissue evidence="15">Whole-organism</tissue>
    </source>
</reference>
<keyword evidence="16" id="KW-1185">Reference proteome</keyword>
<dbReference type="Pfam" id="PF00168">
    <property type="entry name" value="C2"/>
    <property type="match status" value="1"/>
</dbReference>
<dbReference type="SUPFAM" id="SSF51045">
    <property type="entry name" value="WW domain"/>
    <property type="match status" value="3"/>
</dbReference>
<evidence type="ECO:0000313" key="15">
    <source>
        <dbReference type="EMBL" id="UMM10780.1"/>
    </source>
</evidence>
<gene>
    <name evidence="15" type="ORF">L5515_000399</name>
</gene>
<organism evidence="15 16">
    <name type="scientific">Caenorhabditis briggsae</name>
    <dbReference type="NCBI Taxonomy" id="6238"/>
    <lineage>
        <taxon>Eukaryota</taxon>
        <taxon>Metazoa</taxon>
        <taxon>Ecdysozoa</taxon>
        <taxon>Nematoda</taxon>
        <taxon>Chromadorea</taxon>
        <taxon>Rhabditida</taxon>
        <taxon>Rhabditina</taxon>
        <taxon>Rhabditomorpha</taxon>
        <taxon>Rhabditoidea</taxon>
        <taxon>Rhabditidae</taxon>
        <taxon>Peloderinae</taxon>
        <taxon>Caenorhabditis</taxon>
    </lineage>
</organism>
<evidence type="ECO:0000256" key="11">
    <source>
        <dbReference type="SAM" id="MobiDB-lite"/>
    </source>
</evidence>
<protein>
    <recommendedName>
        <fullName evidence="8">E3 ubiquitin-protein ligase</fullName>
        <ecNumber evidence="8">2.3.2.26</ecNumber>
    </recommendedName>
</protein>
<evidence type="ECO:0000256" key="3">
    <source>
        <dbReference type="ARBA" id="ARBA00004906"/>
    </source>
</evidence>
<dbReference type="SMART" id="SM00119">
    <property type="entry name" value="HECTc"/>
    <property type="match status" value="1"/>
</dbReference>
<keyword evidence="7 8" id="KW-0833">Ubl conjugation pathway</keyword>
<evidence type="ECO:0000256" key="4">
    <source>
        <dbReference type="ARBA" id="ARBA00022490"/>
    </source>
</evidence>
<dbReference type="InterPro" id="IPR024928">
    <property type="entry name" value="E3_ub_ligase_SMURF1"/>
</dbReference>
<dbReference type="FunFam" id="2.60.40.150:FF:000289">
    <property type="entry name" value="E3 ubiquitin-protein ligase"/>
    <property type="match status" value="1"/>
</dbReference>
<feature type="domain" description="WW" evidence="13">
    <location>
        <begin position="324"/>
        <end position="357"/>
    </location>
</feature>
<dbReference type="GO" id="GO:0006511">
    <property type="term" value="P:ubiquitin-dependent protein catabolic process"/>
    <property type="evidence" value="ECO:0007669"/>
    <property type="project" value="InterPro"/>
</dbReference>
<dbReference type="InterPro" id="IPR000008">
    <property type="entry name" value="C2_dom"/>
</dbReference>
<dbReference type="InterPro" id="IPR036020">
    <property type="entry name" value="WW_dom_sf"/>
</dbReference>
<evidence type="ECO:0000256" key="7">
    <source>
        <dbReference type="ARBA" id="ARBA00022786"/>
    </source>
</evidence>
<evidence type="ECO:0000259" key="14">
    <source>
        <dbReference type="PROSITE" id="PS50237"/>
    </source>
</evidence>
<proteinExistence type="predicted"/>
<keyword evidence="6" id="KW-0677">Repeat</keyword>
<dbReference type="Gene3D" id="3.30.2410.10">
    <property type="entry name" value="Hect, E3 ligase catalytic domain"/>
    <property type="match status" value="1"/>
</dbReference>
<dbReference type="SUPFAM" id="SSF49562">
    <property type="entry name" value="C2 domain (Calcium/lipid-binding domain, CaLB)"/>
    <property type="match status" value="1"/>
</dbReference>
<dbReference type="PROSITE" id="PS01159">
    <property type="entry name" value="WW_DOMAIN_1"/>
    <property type="match status" value="3"/>
</dbReference>
<dbReference type="InterPro" id="IPR001202">
    <property type="entry name" value="WW_dom"/>
</dbReference>
<dbReference type="PANTHER" id="PTHR11254:SF440">
    <property type="entry name" value="E3 UBIQUITIN-PROTEIN LIGASE NEDD-4"/>
    <property type="match status" value="1"/>
</dbReference>
<dbReference type="CDD" id="cd00201">
    <property type="entry name" value="WW"/>
    <property type="match status" value="3"/>
</dbReference>
<feature type="region of interest" description="Disordered" evidence="11">
    <location>
        <begin position="112"/>
        <end position="133"/>
    </location>
</feature>
<dbReference type="Gene3D" id="2.60.40.150">
    <property type="entry name" value="C2 domain"/>
    <property type="match status" value="1"/>
</dbReference>
<dbReference type="InterPro" id="IPR035892">
    <property type="entry name" value="C2_domain_sf"/>
</dbReference>
<evidence type="ECO:0000259" key="13">
    <source>
        <dbReference type="PROSITE" id="PS50020"/>
    </source>
</evidence>
<feature type="region of interest" description="Disordered" evidence="11">
    <location>
        <begin position="150"/>
        <end position="182"/>
    </location>
</feature>
<evidence type="ECO:0000256" key="1">
    <source>
        <dbReference type="ARBA" id="ARBA00000885"/>
    </source>
</evidence>
<dbReference type="FunFam" id="3.90.1750.10:FF:000001">
    <property type="entry name" value="E3 ubiquitin-protein ligase NEDD4-like"/>
    <property type="match status" value="1"/>
</dbReference>